<reference evidence="1" key="1">
    <citation type="submission" date="2021-06" db="EMBL/GenBank/DDBJ databases">
        <authorList>
            <person name="Kallberg Y."/>
            <person name="Tangrot J."/>
            <person name="Rosling A."/>
        </authorList>
    </citation>
    <scope>NUCLEOTIDE SEQUENCE</scope>
    <source>
        <strain evidence="1">FL966</strain>
    </source>
</reference>
<sequence>MIDFEQAILNANINQFSVDDDNDVVQKELFEIEGTLDLSNTSFLPEMSKQTKVDIDVNVLEPGSSNWLEEFNQEEDYDPAELGEITGLGFQNQFRFRKNHGFGINLGF</sequence>
<dbReference type="EMBL" id="CAJVQA010005417">
    <property type="protein sequence ID" value="CAG8620223.1"/>
    <property type="molecule type" value="Genomic_DNA"/>
</dbReference>
<dbReference type="AlphaFoldDB" id="A0A9N9GR60"/>
<keyword evidence="2" id="KW-1185">Reference proteome</keyword>
<accession>A0A9N9GR60</accession>
<evidence type="ECO:0000313" key="1">
    <source>
        <dbReference type="EMBL" id="CAG8620223.1"/>
    </source>
</evidence>
<evidence type="ECO:0000313" key="2">
    <source>
        <dbReference type="Proteomes" id="UP000789759"/>
    </source>
</evidence>
<comment type="caution">
    <text evidence="1">The sequence shown here is derived from an EMBL/GenBank/DDBJ whole genome shotgun (WGS) entry which is preliminary data.</text>
</comment>
<gene>
    <name evidence="1" type="ORF">CPELLU_LOCUS7882</name>
</gene>
<organism evidence="1 2">
    <name type="scientific">Cetraspora pellucida</name>
    <dbReference type="NCBI Taxonomy" id="1433469"/>
    <lineage>
        <taxon>Eukaryota</taxon>
        <taxon>Fungi</taxon>
        <taxon>Fungi incertae sedis</taxon>
        <taxon>Mucoromycota</taxon>
        <taxon>Glomeromycotina</taxon>
        <taxon>Glomeromycetes</taxon>
        <taxon>Diversisporales</taxon>
        <taxon>Gigasporaceae</taxon>
        <taxon>Cetraspora</taxon>
    </lineage>
</organism>
<protein>
    <submittedName>
        <fullName evidence="1">7222_t:CDS:1</fullName>
    </submittedName>
</protein>
<name>A0A9N9GR60_9GLOM</name>
<dbReference type="OrthoDB" id="2442872at2759"/>
<dbReference type="Proteomes" id="UP000789759">
    <property type="component" value="Unassembled WGS sequence"/>
</dbReference>
<proteinExistence type="predicted"/>